<feature type="non-terminal residue" evidence="2">
    <location>
        <position position="1"/>
    </location>
</feature>
<reference evidence="2" key="1">
    <citation type="submission" date="2019-08" db="EMBL/GenBank/DDBJ databases">
        <title>The genome of the North American firefly Photinus pyralis.</title>
        <authorList>
            <consortium name="Photinus pyralis genome working group"/>
            <person name="Fallon T.R."/>
            <person name="Sander Lower S.E."/>
            <person name="Weng J.-K."/>
        </authorList>
    </citation>
    <scope>NUCLEOTIDE SEQUENCE</scope>
    <source>
        <strain evidence="2">TRF0915ILg1</strain>
        <tissue evidence="2">Whole body</tissue>
    </source>
</reference>
<feature type="compositionally biased region" description="Basic and acidic residues" evidence="1">
    <location>
        <begin position="374"/>
        <end position="396"/>
    </location>
</feature>
<feature type="compositionally biased region" description="Basic and acidic residues" evidence="1">
    <location>
        <begin position="287"/>
        <end position="300"/>
    </location>
</feature>
<dbReference type="Proteomes" id="UP000801492">
    <property type="component" value="Unassembled WGS sequence"/>
</dbReference>
<evidence type="ECO:0000256" key="1">
    <source>
        <dbReference type="SAM" id="MobiDB-lite"/>
    </source>
</evidence>
<evidence type="ECO:0000313" key="3">
    <source>
        <dbReference type="Proteomes" id="UP000801492"/>
    </source>
</evidence>
<proteinExistence type="predicted"/>
<gene>
    <name evidence="2" type="ORF">ILUMI_01700</name>
</gene>
<dbReference type="AlphaFoldDB" id="A0A8K0DDX2"/>
<dbReference type="EMBL" id="VTPC01000764">
    <property type="protein sequence ID" value="KAF2904475.1"/>
    <property type="molecule type" value="Genomic_DNA"/>
</dbReference>
<feature type="region of interest" description="Disordered" evidence="1">
    <location>
        <begin position="281"/>
        <end position="309"/>
    </location>
</feature>
<feature type="compositionally biased region" description="Basic and acidic residues" evidence="1">
    <location>
        <begin position="200"/>
        <end position="211"/>
    </location>
</feature>
<comment type="caution">
    <text evidence="2">The sequence shown here is derived from an EMBL/GenBank/DDBJ whole genome shotgun (WGS) entry which is preliminary data.</text>
</comment>
<keyword evidence="3" id="KW-1185">Reference proteome</keyword>
<accession>A0A8K0DDX2</accession>
<sequence>VPCLVRMVTEGLPTFRRERGVHQDIIAGADFLSVLMESPAVRQAYRELSTTTQPTTTFRTTLQIPSNSLSEYLESNTPVIREQRSSRSTTAVEPHAFTQTPNEFGANNTTFLNVSDDKTIINKVNFTKHSSDNIRSNGSLIISVLVSSSEGDSHINKIPHDSKSSTELRTVVETTSELTTLIDQTVISSEDHPSILAESSKSEFSVDEREPITSNGENFDEYTQEYPANVQPLPSPQTSSSKETLQHHSVIYHDNPNEPVRGRSVSYSAVIQTLPKQPIVRTWANENSEHKERQERHYELGDSANDNQFEKNDEKYKNENANKENSSSSVAESSNYFVTSKYESSSNYRDDTPTEQKETSWEKPEQAYVSSESSLKKHSEPTEKNWEIAEKNHGQQEKPYSPTVRTEKQQTIPVVYGKPEQNYEVDEAVSVMTNGRTHGVQPLNKLQRTTPTVEIRTDQANDSQKVGYVVEGRNYRKYRVEERTSDGFIVGEYGVVSHDNGALRGVRYTADGTVNPRLIYDALMKFLSL</sequence>
<organism evidence="2 3">
    <name type="scientific">Ignelater luminosus</name>
    <name type="common">Cucubano</name>
    <name type="synonym">Pyrophorus luminosus</name>
    <dbReference type="NCBI Taxonomy" id="2038154"/>
    <lineage>
        <taxon>Eukaryota</taxon>
        <taxon>Metazoa</taxon>
        <taxon>Ecdysozoa</taxon>
        <taxon>Arthropoda</taxon>
        <taxon>Hexapoda</taxon>
        <taxon>Insecta</taxon>
        <taxon>Pterygota</taxon>
        <taxon>Neoptera</taxon>
        <taxon>Endopterygota</taxon>
        <taxon>Coleoptera</taxon>
        <taxon>Polyphaga</taxon>
        <taxon>Elateriformia</taxon>
        <taxon>Elateroidea</taxon>
        <taxon>Elateridae</taxon>
        <taxon>Agrypninae</taxon>
        <taxon>Pyrophorini</taxon>
        <taxon>Ignelater</taxon>
    </lineage>
</organism>
<feature type="region of interest" description="Disordered" evidence="1">
    <location>
        <begin position="197"/>
        <end position="219"/>
    </location>
</feature>
<protein>
    <submittedName>
        <fullName evidence="2">Uncharacterized protein</fullName>
    </submittedName>
</protein>
<evidence type="ECO:0000313" key="2">
    <source>
        <dbReference type="EMBL" id="KAF2904475.1"/>
    </source>
</evidence>
<dbReference type="OrthoDB" id="6507260at2759"/>
<feature type="region of interest" description="Disordered" evidence="1">
    <location>
        <begin position="341"/>
        <end position="408"/>
    </location>
</feature>
<name>A0A8K0DDX2_IGNLU</name>
<feature type="compositionally biased region" description="Basic and acidic residues" evidence="1">
    <location>
        <begin position="348"/>
        <end position="365"/>
    </location>
</feature>